<evidence type="ECO:0000313" key="3">
    <source>
        <dbReference type="Ensembl" id="ENSLLTP00000022018.1"/>
    </source>
</evidence>
<sequence>MAATEAAEATFRRRLASSRARQAVLWTRARSLCGRLRALQGRQVERHVRHQLNGLVTGRSRTRPGRNVGGDGAELRRLAAEAQVRLRAAQRGCDSDATESASAASSSSSSASSSSGSSLGNSSSSSSSSSSSASSASSSSDSEGPEPGPGPRCSTGVGHRLAQRQWAMERAAIICRWTWLQAQVLDLEYRIRQQTDVYKQLRANKGPVILGSLQQEDGLKPPSRLASPAGGMNSRKTPALPPSSHHLKVPTGLLPCIPSYLLQNAEKQNSHLAQSLRNLVCQNPSCARINGSPEPPKACPSPHQVNGISNCLSTCATSGSSAESPASERHLKKPPPANHSLPGVASALDNSCVAARIRPICRYKKRRLVRLGSIAHLNRKPPKPLSLKCTCEQPNSCILCNFKASLPILDPEVMSLEERIALLDSSFHPILSFPHGNPLHLHFEALLREDHWRTPKPDFPKLPHASLKDLTNNVGSPSLAAPVNWQILPLAGPALTCPSQESPRSPFWMPGTLLKGLAGFGLCARRPMPNKPGALLSVPPLCLENSPVLHANHVPPHPATASSSSSSSSSALPAKKKKVETSYDINNIVIPMSMASATRVEKLQYKEILTPSWRTVDPKELVILEEADMELEDTSDETYLTYHQKFEELERARWDSWTGTSSQRRGNRSSSHKADGRWVPPAGCQDSMANSLHYLQDANSPTVSLSPDPFNIPTSLLLRGRGGNSFSEDSSFNTDEIQNVLPWEPRTFPLSDADYRVLHDSSHKTFGEQWDEALRTNYINTTGLCYLREAFPAKRPGPPEDSDRQHQAEPRCFIASMLNNR</sequence>
<organism evidence="3 4">
    <name type="scientific">Laticauda laticaudata</name>
    <name type="common">Blue-ringed sea krait</name>
    <name type="synonym">Blue-lipped sea krait</name>
    <dbReference type="NCBI Taxonomy" id="8630"/>
    <lineage>
        <taxon>Eukaryota</taxon>
        <taxon>Metazoa</taxon>
        <taxon>Chordata</taxon>
        <taxon>Craniata</taxon>
        <taxon>Vertebrata</taxon>
        <taxon>Euteleostomi</taxon>
        <taxon>Lepidosauria</taxon>
        <taxon>Squamata</taxon>
        <taxon>Bifurcata</taxon>
        <taxon>Unidentata</taxon>
        <taxon>Episquamata</taxon>
        <taxon>Toxicofera</taxon>
        <taxon>Serpentes</taxon>
        <taxon>Colubroidea</taxon>
        <taxon>Elapidae</taxon>
        <taxon>Laticaudinae</taxon>
        <taxon>Laticauda</taxon>
    </lineage>
</organism>
<dbReference type="SMART" id="SM01300">
    <property type="entry name" value="PEHE"/>
    <property type="match status" value="1"/>
</dbReference>
<feature type="region of interest" description="Disordered" evidence="1">
    <location>
        <begin position="553"/>
        <end position="576"/>
    </location>
</feature>
<dbReference type="GeneTree" id="ENSGT00530000063688"/>
<feature type="region of interest" description="Disordered" evidence="1">
    <location>
        <begin position="322"/>
        <end position="342"/>
    </location>
</feature>
<dbReference type="AlphaFoldDB" id="A0A8C5WY99"/>
<accession>A0A8C5WY99</accession>
<proteinExistence type="predicted"/>
<reference evidence="3" key="1">
    <citation type="submission" date="2025-08" db="UniProtKB">
        <authorList>
            <consortium name="Ensembl"/>
        </authorList>
    </citation>
    <scope>IDENTIFICATION</scope>
</reference>
<dbReference type="GO" id="GO:0035035">
    <property type="term" value="F:histone acetyltransferase binding"/>
    <property type="evidence" value="ECO:0007669"/>
    <property type="project" value="TreeGrafter"/>
</dbReference>
<dbReference type="PROSITE" id="PS52052">
    <property type="entry name" value="PEHE"/>
    <property type="match status" value="1"/>
</dbReference>
<dbReference type="InterPro" id="IPR029332">
    <property type="entry name" value="PEHE_dom"/>
</dbReference>
<evidence type="ECO:0000256" key="1">
    <source>
        <dbReference type="SAM" id="MobiDB-lite"/>
    </source>
</evidence>
<feature type="region of interest" description="Disordered" evidence="1">
    <location>
        <begin position="656"/>
        <end position="680"/>
    </location>
</feature>
<dbReference type="Proteomes" id="UP000694406">
    <property type="component" value="Unplaced"/>
</dbReference>
<feature type="compositionally biased region" description="Low complexity" evidence="1">
    <location>
        <begin position="100"/>
        <end position="142"/>
    </location>
</feature>
<feature type="region of interest" description="Disordered" evidence="1">
    <location>
        <begin position="55"/>
        <end position="74"/>
    </location>
</feature>
<feature type="region of interest" description="Disordered" evidence="1">
    <location>
        <begin position="90"/>
        <end position="157"/>
    </location>
</feature>
<name>A0A8C5WY99_LATLA</name>
<dbReference type="Gene3D" id="6.10.250.3170">
    <property type="match status" value="1"/>
</dbReference>
<dbReference type="GO" id="GO:0044545">
    <property type="term" value="C:NSL complex"/>
    <property type="evidence" value="ECO:0007669"/>
    <property type="project" value="TreeGrafter"/>
</dbReference>
<dbReference type="PANTHER" id="PTHR22443:SF17">
    <property type="entry name" value="KAT8 REGULATORY NSL COMPLEX SUBUNIT 1-LIKE"/>
    <property type="match status" value="1"/>
</dbReference>
<dbReference type="PANTHER" id="PTHR22443">
    <property type="entry name" value="NON-SPECIFIC LETHAL 1, ISOFORM M"/>
    <property type="match status" value="1"/>
</dbReference>
<feature type="domain" description="PEHE" evidence="2">
    <location>
        <begin position="607"/>
        <end position="743"/>
    </location>
</feature>
<keyword evidence="4" id="KW-1185">Reference proteome</keyword>
<dbReference type="Pfam" id="PF15275">
    <property type="entry name" value="PEHE"/>
    <property type="match status" value="1"/>
</dbReference>
<evidence type="ECO:0000259" key="2">
    <source>
        <dbReference type="PROSITE" id="PS52052"/>
    </source>
</evidence>
<dbReference type="InterPro" id="IPR026180">
    <property type="entry name" value="NSL1"/>
</dbReference>
<evidence type="ECO:0000313" key="4">
    <source>
        <dbReference type="Proteomes" id="UP000694406"/>
    </source>
</evidence>
<dbReference type="Ensembl" id="ENSLLTT00000022835.1">
    <property type="protein sequence ID" value="ENSLLTP00000022018.1"/>
    <property type="gene ID" value="ENSLLTG00000016406.1"/>
</dbReference>
<protein>
    <recommendedName>
        <fullName evidence="2">PEHE domain-containing protein</fullName>
    </recommendedName>
</protein>
<reference evidence="3" key="2">
    <citation type="submission" date="2025-09" db="UniProtKB">
        <authorList>
            <consortium name="Ensembl"/>
        </authorList>
    </citation>
    <scope>IDENTIFICATION</scope>
</reference>
<feature type="region of interest" description="Disordered" evidence="1">
    <location>
        <begin position="213"/>
        <end position="245"/>
    </location>
</feature>